<dbReference type="OrthoDB" id="9787654at2"/>
<dbReference type="InterPro" id="IPR052350">
    <property type="entry name" value="Metallo-dep_Lactonases"/>
</dbReference>
<accession>A0A1M5R3J8</accession>
<evidence type="ECO:0000259" key="3">
    <source>
        <dbReference type="Pfam" id="PF04909"/>
    </source>
</evidence>
<dbReference type="InterPro" id="IPR006680">
    <property type="entry name" value="Amidohydro-rel"/>
</dbReference>
<dbReference type="EMBL" id="FQXE01000002">
    <property type="protein sequence ID" value="SHH20728.1"/>
    <property type="molecule type" value="Genomic_DNA"/>
</dbReference>
<dbReference type="STRING" id="658167.SAMN04488135_102457"/>
<evidence type="ECO:0000313" key="5">
    <source>
        <dbReference type="Proteomes" id="UP000184226"/>
    </source>
</evidence>
<gene>
    <name evidence="4" type="ORF">SAMN04488135_102457</name>
</gene>
<dbReference type="Proteomes" id="UP000184226">
    <property type="component" value="Unassembled WGS sequence"/>
</dbReference>
<dbReference type="PANTHER" id="PTHR43569:SF1">
    <property type="entry name" value="BLL3371 PROTEIN"/>
    <property type="match status" value="1"/>
</dbReference>
<dbReference type="AlphaFoldDB" id="A0A1M5R3J8"/>
<keyword evidence="5" id="KW-1185">Reference proteome</keyword>
<evidence type="ECO:0000256" key="1">
    <source>
        <dbReference type="ARBA" id="ARBA00038310"/>
    </source>
</evidence>
<dbReference type="GO" id="GO:0016787">
    <property type="term" value="F:hydrolase activity"/>
    <property type="evidence" value="ECO:0007669"/>
    <property type="project" value="UniProtKB-KW"/>
</dbReference>
<protein>
    <submittedName>
        <fullName evidence="4">Predicted metal-dependent hydrolase, TIM-barrel fold</fullName>
    </submittedName>
</protein>
<dbReference type="PANTHER" id="PTHR43569">
    <property type="entry name" value="AMIDOHYDROLASE"/>
    <property type="match status" value="1"/>
</dbReference>
<dbReference type="Gene3D" id="3.20.20.140">
    <property type="entry name" value="Metal-dependent hydrolases"/>
    <property type="match status" value="1"/>
</dbReference>
<sequence length="394" mass="42463">MNAAAEQFDGQPTPGAAQIRHAKTAHPNLAYPETVIASPDFLPRQPDPSPAPHTPVRPDWLALRREDILDPGLPIIDAHHHLWEFPEKSYGCSDLLADIGQGHNITATVFIECKTGYRTSGAESLRPVGEIEFARSQGERAGGAIDICAGIVGYADLRLGAAVVPALQAQQAAAGGRLRGIRNITVWHADPSLRLSASRPPAGVLSDPMFRMGFRHLAPMGLSFDAWLVHTQLDELRALALDFPGTPIVLNHLGGPIAIGPYTGRRQDVFMAWRGALERLAGCPNVFMKIGGFGMPLFGFEFHRLPVPPSSVQIAAAVRPYAETCLELFGAGRCMFESNFPVDKGSFDYSILWNAFKRLAAGASATETASLFHDTAADFYGLAGDQRSPVPAAR</sequence>
<organism evidence="4 5">
    <name type="scientific">Pollutimonas bauzanensis</name>
    <dbReference type="NCBI Taxonomy" id="658167"/>
    <lineage>
        <taxon>Bacteria</taxon>
        <taxon>Pseudomonadati</taxon>
        <taxon>Pseudomonadota</taxon>
        <taxon>Betaproteobacteria</taxon>
        <taxon>Burkholderiales</taxon>
        <taxon>Alcaligenaceae</taxon>
        <taxon>Pollutimonas</taxon>
    </lineage>
</organism>
<name>A0A1M5R3J8_9BURK</name>
<keyword evidence="4" id="KW-0378">Hydrolase</keyword>
<reference evidence="4 5" key="1">
    <citation type="submission" date="2016-11" db="EMBL/GenBank/DDBJ databases">
        <authorList>
            <person name="Jaros S."/>
            <person name="Januszkiewicz K."/>
            <person name="Wedrychowicz H."/>
        </authorList>
    </citation>
    <scope>NUCLEOTIDE SEQUENCE [LARGE SCALE GENOMIC DNA]</scope>
    <source>
        <strain evidence="4 5">CGMCC 1.10190</strain>
    </source>
</reference>
<evidence type="ECO:0000313" key="4">
    <source>
        <dbReference type="EMBL" id="SHH20728.1"/>
    </source>
</evidence>
<evidence type="ECO:0000256" key="2">
    <source>
        <dbReference type="SAM" id="MobiDB-lite"/>
    </source>
</evidence>
<feature type="region of interest" description="Disordered" evidence="2">
    <location>
        <begin position="38"/>
        <end position="57"/>
    </location>
</feature>
<dbReference type="Pfam" id="PF04909">
    <property type="entry name" value="Amidohydro_2"/>
    <property type="match status" value="1"/>
</dbReference>
<comment type="similarity">
    <text evidence="1">Belongs to the metallo-dependent hydrolases superfamily.</text>
</comment>
<feature type="compositionally biased region" description="Pro residues" evidence="2">
    <location>
        <begin position="45"/>
        <end position="55"/>
    </location>
</feature>
<dbReference type="SUPFAM" id="SSF51556">
    <property type="entry name" value="Metallo-dependent hydrolases"/>
    <property type="match status" value="1"/>
</dbReference>
<proteinExistence type="inferred from homology"/>
<feature type="domain" description="Amidohydrolase-related" evidence="3">
    <location>
        <begin position="76"/>
        <end position="382"/>
    </location>
</feature>
<dbReference type="InterPro" id="IPR032466">
    <property type="entry name" value="Metal_Hydrolase"/>
</dbReference>